<evidence type="ECO:0000256" key="3">
    <source>
        <dbReference type="ARBA" id="ARBA00023163"/>
    </source>
</evidence>
<sequence length="353" mass="40668">MSVTNLFLVLISGLGVLHGFFLGIYLWTSSKGKRISNRILCLMLFVLSFRIGKSVILEFADHIDLQLIFTGLAALMLIGPLYYLYVCSVLKKLFRLQKSTFLHFIPFLVAFSGALMISKEWIKTTPTWMFILMFCVYYGHYFIYLFMSFRYINRVRKESGNTSYIQWLLLLCYALTAIWAVYVLNIVEDKIPYIIGPVLYSVIAYGITWIYIKKGYMNDQSAAKYQTTPLSPTETTEIFENIKKLLTDDELYKDADLSLAILSQRLKVSTQKASMAINLCYQSNFNNFINQYRIAHACTLFADQSFQHYNISFIAYESGFSSLSSFNSAFKKVTGSTPSVFRKEAEKYKMQSV</sequence>
<feature type="transmembrane region" description="Helical" evidence="4">
    <location>
        <begin position="39"/>
        <end position="60"/>
    </location>
</feature>
<dbReference type="PROSITE" id="PS01124">
    <property type="entry name" value="HTH_ARAC_FAMILY_2"/>
    <property type="match status" value="1"/>
</dbReference>
<dbReference type="OrthoDB" id="9779074at2"/>
<evidence type="ECO:0000313" key="7">
    <source>
        <dbReference type="Proteomes" id="UP000183200"/>
    </source>
</evidence>
<dbReference type="InterPro" id="IPR020449">
    <property type="entry name" value="Tscrpt_reg_AraC-type_HTH"/>
</dbReference>
<keyword evidence="7" id="KW-1185">Reference proteome</keyword>
<dbReference type="SMART" id="SM00342">
    <property type="entry name" value="HTH_ARAC"/>
    <property type="match status" value="1"/>
</dbReference>
<keyword evidence="4" id="KW-1133">Transmembrane helix</keyword>
<dbReference type="Pfam" id="PF12833">
    <property type="entry name" value="HTH_18"/>
    <property type="match status" value="1"/>
</dbReference>
<dbReference type="PANTHER" id="PTHR43280:SF29">
    <property type="entry name" value="ARAC-FAMILY TRANSCRIPTIONAL REGULATOR"/>
    <property type="match status" value="1"/>
</dbReference>
<keyword evidence="4" id="KW-0472">Membrane</keyword>
<dbReference type="EMBL" id="FNGY01000004">
    <property type="protein sequence ID" value="SDM67422.1"/>
    <property type="molecule type" value="Genomic_DNA"/>
</dbReference>
<dbReference type="RefSeq" id="WP_074607751.1">
    <property type="nucleotide sequence ID" value="NZ_FNGY01000004.1"/>
</dbReference>
<accession>A0A1G9V5G9</accession>
<evidence type="ECO:0000259" key="5">
    <source>
        <dbReference type="PROSITE" id="PS01124"/>
    </source>
</evidence>
<gene>
    <name evidence="6" type="ORF">SAMN05421820_104391</name>
</gene>
<dbReference type="GO" id="GO:0043565">
    <property type="term" value="F:sequence-specific DNA binding"/>
    <property type="evidence" value="ECO:0007669"/>
    <property type="project" value="InterPro"/>
</dbReference>
<dbReference type="GO" id="GO:0003700">
    <property type="term" value="F:DNA-binding transcription factor activity"/>
    <property type="evidence" value="ECO:0007669"/>
    <property type="project" value="InterPro"/>
</dbReference>
<dbReference type="Proteomes" id="UP000183200">
    <property type="component" value="Unassembled WGS sequence"/>
</dbReference>
<dbReference type="PANTHER" id="PTHR43280">
    <property type="entry name" value="ARAC-FAMILY TRANSCRIPTIONAL REGULATOR"/>
    <property type="match status" value="1"/>
</dbReference>
<reference evidence="7" key="1">
    <citation type="submission" date="2016-10" db="EMBL/GenBank/DDBJ databases">
        <authorList>
            <person name="Varghese N."/>
            <person name="Submissions S."/>
        </authorList>
    </citation>
    <scope>NUCLEOTIDE SEQUENCE [LARGE SCALE GENOMIC DNA]</scope>
    <source>
        <strain evidence="7">DSM 19110</strain>
    </source>
</reference>
<dbReference type="InterPro" id="IPR009057">
    <property type="entry name" value="Homeodomain-like_sf"/>
</dbReference>
<dbReference type="Gene3D" id="1.10.10.60">
    <property type="entry name" value="Homeodomain-like"/>
    <property type="match status" value="1"/>
</dbReference>
<evidence type="ECO:0000256" key="1">
    <source>
        <dbReference type="ARBA" id="ARBA00023015"/>
    </source>
</evidence>
<keyword evidence="3" id="KW-0804">Transcription</keyword>
<dbReference type="InterPro" id="IPR018060">
    <property type="entry name" value="HTH_AraC"/>
</dbReference>
<keyword evidence="2" id="KW-0238">DNA-binding</keyword>
<feature type="transmembrane region" description="Helical" evidence="4">
    <location>
        <begin position="129"/>
        <end position="152"/>
    </location>
</feature>
<proteinExistence type="predicted"/>
<protein>
    <submittedName>
        <fullName evidence="6">Helix-turn-helix domain-containing protein</fullName>
    </submittedName>
</protein>
<feature type="transmembrane region" description="Helical" evidence="4">
    <location>
        <begin position="66"/>
        <end position="87"/>
    </location>
</feature>
<feature type="transmembrane region" description="Helical" evidence="4">
    <location>
        <begin position="164"/>
        <end position="185"/>
    </location>
</feature>
<dbReference type="AlphaFoldDB" id="A0A1G9V5G9"/>
<feature type="domain" description="HTH araC/xylS-type" evidence="5">
    <location>
        <begin position="240"/>
        <end position="344"/>
    </location>
</feature>
<organism evidence="6 7">
    <name type="scientific">Pedobacter steynii</name>
    <dbReference type="NCBI Taxonomy" id="430522"/>
    <lineage>
        <taxon>Bacteria</taxon>
        <taxon>Pseudomonadati</taxon>
        <taxon>Bacteroidota</taxon>
        <taxon>Sphingobacteriia</taxon>
        <taxon>Sphingobacteriales</taxon>
        <taxon>Sphingobacteriaceae</taxon>
        <taxon>Pedobacter</taxon>
    </lineage>
</organism>
<evidence type="ECO:0000313" key="6">
    <source>
        <dbReference type="EMBL" id="SDM67422.1"/>
    </source>
</evidence>
<feature type="transmembrane region" description="Helical" evidence="4">
    <location>
        <begin position="99"/>
        <end position="117"/>
    </location>
</feature>
<feature type="transmembrane region" description="Helical" evidence="4">
    <location>
        <begin position="6"/>
        <end position="27"/>
    </location>
</feature>
<feature type="transmembrane region" description="Helical" evidence="4">
    <location>
        <begin position="191"/>
        <end position="212"/>
    </location>
</feature>
<dbReference type="SUPFAM" id="SSF46689">
    <property type="entry name" value="Homeodomain-like"/>
    <property type="match status" value="1"/>
</dbReference>
<keyword evidence="1" id="KW-0805">Transcription regulation</keyword>
<evidence type="ECO:0000256" key="4">
    <source>
        <dbReference type="SAM" id="Phobius"/>
    </source>
</evidence>
<dbReference type="PRINTS" id="PR00032">
    <property type="entry name" value="HTHARAC"/>
</dbReference>
<keyword evidence="4" id="KW-0812">Transmembrane</keyword>
<evidence type="ECO:0000256" key="2">
    <source>
        <dbReference type="ARBA" id="ARBA00023125"/>
    </source>
</evidence>
<name>A0A1G9V5G9_9SPHI</name>